<name>A0A8E3B1P6_RHILI</name>
<dbReference type="Proteomes" id="UP000245631">
    <property type="component" value="Unassembled WGS sequence"/>
</dbReference>
<protein>
    <submittedName>
        <fullName evidence="1">Uncharacterized protein DUF768</fullName>
    </submittedName>
</protein>
<comment type="caution">
    <text evidence="1">The sequence shown here is derived from an EMBL/GenBank/DDBJ whole genome shotgun (WGS) entry which is preliminary data.</text>
</comment>
<evidence type="ECO:0000313" key="2">
    <source>
        <dbReference type="Proteomes" id="UP000245631"/>
    </source>
</evidence>
<evidence type="ECO:0000313" key="1">
    <source>
        <dbReference type="EMBL" id="PWJ86957.1"/>
    </source>
</evidence>
<proteinExistence type="predicted"/>
<dbReference type="GeneID" id="61055994"/>
<dbReference type="RefSeq" id="WP_109671871.1">
    <property type="nucleotide sequence ID" value="NZ_QGGH01000020.1"/>
</dbReference>
<sequence length="79" mass="8750">MSVRGVNFLGNWMADHLPNAFTDDPAAISDLADQAMKAAEEQGIFPGEISEDVGSVFEVILEAMRYRDGKKGVYSRRQE</sequence>
<reference evidence="1 2" key="1">
    <citation type="submission" date="2018-05" db="EMBL/GenBank/DDBJ databases">
        <title>Genomic Encyclopedia of Type Strains, Phase IV (KMG-IV): sequencing the most valuable type-strain genomes for metagenomic binning, comparative biology and taxonomic classification.</title>
        <authorList>
            <person name="Goeker M."/>
        </authorList>
    </citation>
    <scope>NUCLEOTIDE SEQUENCE [LARGE SCALE GENOMIC DNA]</scope>
    <source>
        <strain evidence="1 2">DSM 2626</strain>
    </source>
</reference>
<accession>A0A8E3B1P6</accession>
<dbReference type="AlphaFoldDB" id="A0A8E3B1P6"/>
<organism evidence="1 2">
    <name type="scientific">Rhizobium loti</name>
    <name type="common">Mesorhizobium loti</name>
    <dbReference type="NCBI Taxonomy" id="381"/>
    <lineage>
        <taxon>Bacteria</taxon>
        <taxon>Pseudomonadati</taxon>
        <taxon>Pseudomonadota</taxon>
        <taxon>Alphaproteobacteria</taxon>
        <taxon>Hyphomicrobiales</taxon>
        <taxon>Phyllobacteriaceae</taxon>
        <taxon>Mesorhizobium</taxon>
    </lineage>
</organism>
<dbReference type="EMBL" id="QGGH01000020">
    <property type="protein sequence ID" value="PWJ86957.1"/>
    <property type="molecule type" value="Genomic_DNA"/>
</dbReference>
<gene>
    <name evidence="1" type="ORF">C8D77_12055</name>
</gene>